<name>A0A4Q2A5P5_9BURK</name>
<gene>
    <name evidence="2" type="ORF">D1006_39170</name>
</gene>
<sequence>MSTVECQAWWNDNALYIEPEVRNAFNRAYFAALDHRTLLESGRGAGTDHKPIEDNMRLVLSLGDVIMRAVALPSLTEQETKTAGAQVPRKTSEVDT</sequence>
<protein>
    <submittedName>
        <fullName evidence="2">Uncharacterized protein</fullName>
    </submittedName>
</protein>
<comment type="caution">
    <text evidence="2">The sequence shown here is derived from an EMBL/GenBank/DDBJ whole genome shotgun (WGS) entry which is preliminary data.</text>
</comment>
<dbReference type="Proteomes" id="UP000289650">
    <property type="component" value="Unassembled WGS sequence"/>
</dbReference>
<evidence type="ECO:0000313" key="2">
    <source>
        <dbReference type="EMBL" id="RXV64398.1"/>
    </source>
</evidence>
<proteinExistence type="predicted"/>
<evidence type="ECO:0000313" key="3">
    <source>
        <dbReference type="Proteomes" id="UP000289650"/>
    </source>
</evidence>
<evidence type="ECO:0000256" key="1">
    <source>
        <dbReference type="SAM" id="MobiDB-lite"/>
    </source>
</evidence>
<dbReference type="AlphaFoldDB" id="A0A4Q2A5P5"/>
<organism evidence="2 3">
    <name type="scientific">Burkholderia stabilis</name>
    <dbReference type="NCBI Taxonomy" id="95485"/>
    <lineage>
        <taxon>Bacteria</taxon>
        <taxon>Pseudomonadati</taxon>
        <taxon>Pseudomonadota</taxon>
        <taxon>Betaproteobacteria</taxon>
        <taxon>Burkholderiales</taxon>
        <taxon>Burkholderiaceae</taxon>
        <taxon>Burkholderia</taxon>
        <taxon>Burkholderia cepacia complex</taxon>
    </lineage>
</organism>
<feature type="region of interest" description="Disordered" evidence="1">
    <location>
        <begin position="77"/>
        <end position="96"/>
    </location>
</feature>
<reference evidence="2 3" key="1">
    <citation type="submission" date="2018-08" db="EMBL/GenBank/DDBJ databases">
        <title>Mountain-cultivated ginseng endophyte, Burkholderia stabilis and its activity against ginseng root rot disease.</title>
        <authorList>
            <person name="Tapan Kumar M."/>
            <person name="Bae H."/>
            <person name="Shanmugam G."/>
            <person name="Jeon J."/>
        </authorList>
    </citation>
    <scope>NUCLEOTIDE SEQUENCE [LARGE SCALE GENOMIC DNA]</scope>
    <source>
        <strain evidence="2 3">EB159</strain>
    </source>
</reference>
<dbReference type="EMBL" id="QWEX01000004">
    <property type="protein sequence ID" value="RXV64398.1"/>
    <property type="molecule type" value="Genomic_DNA"/>
</dbReference>
<accession>A0A4Q2A5P5</accession>